<dbReference type="EMBL" id="JAAGWK010000010">
    <property type="protein sequence ID" value="NEL53845.1"/>
    <property type="molecule type" value="Genomic_DNA"/>
</dbReference>
<name>A0A7K3WBJ5_9ACTN</name>
<sequence length="142" mass="15063">MSGTPLGPAVLASRTGVRLEVSAARHPHEQLPCWRVRLTGAGLDAVLDCPESPWQAQSLAEFFASLDHDWRGWTGARSWTSDDGELQVTARHDKPNTVLLDVLLAGGAPPRWSCAAELEVDPGVFRSVAASLVALGTSSPGP</sequence>
<gene>
    <name evidence="1" type="ORF">G1H19_07515</name>
</gene>
<protein>
    <submittedName>
        <fullName evidence="1">Uncharacterized protein</fullName>
    </submittedName>
</protein>
<dbReference type="Pfam" id="PF19739">
    <property type="entry name" value="DUF6228"/>
    <property type="match status" value="1"/>
</dbReference>
<organism evidence="1 2">
    <name type="scientific">Goekera deserti</name>
    <dbReference type="NCBI Taxonomy" id="2497753"/>
    <lineage>
        <taxon>Bacteria</taxon>
        <taxon>Bacillati</taxon>
        <taxon>Actinomycetota</taxon>
        <taxon>Actinomycetes</taxon>
        <taxon>Geodermatophilales</taxon>
        <taxon>Geodermatophilaceae</taxon>
        <taxon>Goekera</taxon>
    </lineage>
</organism>
<dbReference type="InterPro" id="IPR046196">
    <property type="entry name" value="DUF6228"/>
</dbReference>
<evidence type="ECO:0000313" key="1">
    <source>
        <dbReference type="EMBL" id="NEL53845.1"/>
    </source>
</evidence>
<evidence type="ECO:0000313" key="2">
    <source>
        <dbReference type="Proteomes" id="UP000470470"/>
    </source>
</evidence>
<proteinExistence type="predicted"/>
<accession>A0A7K3WBJ5</accession>
<dbReference type="AlphaFoldDB" id="A0A7K3WBJ5"/>
<dbReference type="RefSeq" id="WP_152729787.1">
    <property type="nucleotide sequence ID" value="NZ_JAABOZ010000002.1"/>
</dbReference>
<comment type="caution">
    <text evidence="1">The sequence shown here is derived from an EMBL/GenBank/DDBJ whole genome shotgun (WGS) entry which is preliminary data.</text>
</comment>
<reference evidence="1 2" key="1">
    <citation type="submission" date="2020-02" db="EMBL/GenBank/DDBJ databases">
        <title>The whole genome sequence of CPCC 205119.</title>
        <authorList>
            <person name="Jiang Z."/>
        </authorList>
    </citation>
    <scope>NUCLEOTIDE SEQUENCE [LARGE SCALE GENOMIC DNA]</scope>
    <source>
        <strain evidence="1 2">CPCC 205119</strain>
    </source>
</reference>
<keyword evidence="2" id="KW-1185">Reference proteome</keyword>
<dbReference type="Proteomes" id="UP000470470">
    <property type="component" value="Unassembled WGS sequence"/>
</dbReference>